<reference evidence="1" key="1">
    <citation type="submission" date="2023-07" db="EMBL/GenBank/DDBJ databases">
        <title>Black Yeasts Isolated from many extreme environments.</title>
        <authorList>
            <person name="Coleine C."/>
            <person name="Stajich J.E."/>
            <person name="Selbmann L."/>
        </authorList>
    </citation>
    <scope>NUCLEOTIDE SEQUENCE</scope>
    <source>
        <strain evidence="1">CCFEE 5714</strain>
    </source>
</reference>
<name>A0ACC3N4M4_9PEZI</name>
<comment type="caution">
    <text evidence="1">The sequence shown here is derived from an EMBL/GenBank/DDBJ whole genome shotgun (WGS) entry which is preliminary data.</text>
</comment>
<gene>
    <name evidence="1" type="ORF">LTR37_011045</name>
</gene>
<sequence>MAFKNILLFGAGGDSIGHYILQALVADGSFSITALVRQSSKSAFPSSVAVTRVADGFLHDDLVKALRGQDVVISTIGMFGQAEQYKLIDAAVEAGVGRFIPSEWGMDNSDPKNQELCPIFKGKSEVETYLRSKESERFSWTAVATSIWLEWVLDVNFLDINPTAHEVQYWHDGSHKPSLTTRAYGAQATLQLLKHPDVGKNQRIFLCPVEGSQREVVAELEKQQRVKYSVSHVDTESIVRGAQAKWQSGRDVMAAYKLVAAGVLLPEYKADFATAGKQPILEQVLEMPKLTVEDIVREWVEAHPETVC</sequence>
<proteinExistence type="predicted"/>
<protein>
    <submittedName>
        <fullName evidence="1">Uncharacterized protein</fullName>
    </submittedName>
</protein>
<evidence type="ECO:0000313" key="2">
    <source>
        <dbReference type="Proteomes" id="UP001281147"/>
    </source>
</evidence>
<evidence type="ECO:0000313" key="1">
    <source>
        <dbReference type="EMBL" id="KAK3709307.1"/>
    </source>
</evidence>
<organism evidence="1 2">
    <name type="scientific">Vermiconidia calcicola</name>
    <dbReference type="NCBI Taxonomy" id="1690605"/>
    <lineage>
        <taxon>Eukaryota</taxon>
        <taxon>Fungi</taxon>
        <taxon>Dikarya</taxon>
        <taxon>Ascomycota</taxon>
        <taxon>Pezizomycotina</taxon>
        <taxon>Dothideomycetes</taxon>
        <taxon>Dothideomycetidae</taxon>
        <taxon>Mycosphaerellales</taxon>
        <taxon>Extremaceae</taxon>
        <taxon>Vermiconidia</taxon>
    </lineage>
</organism>
<dbReference type="EMBL" id="JAUTXU010000094">
    <property type="protein sequence ID" value="KAK3709307.1"/>
    <property type="molecule type" value="Genomic_DNA"/>
</dbReference>
<accession>A0ACC3N4M4</accession>
<keyword evidence="2" id="KW-1185">Reference proteome</keyword>
<dbReference type="Proteomes" id="UP001281147">
    <property type="component" value="Unassembled WGS sequence"/>
</dbReference>